<sequence length="487" mass="53717">MAEKMRSMEVEVEEAREYFNNGNTKDMPWRRSQLKGLRRFVKEQEEAIFRAVNQDLGKHQVEAYRDEIGTVIKSLDIALSSLKSWISKKKAALPVVAFPSTAYLVPEPLGLVLVISSWNYPFGLALEPLIGALAAGNTVVLKPSELSPTCSSVLASILPNYIDKNAVKVIQGGADVAQKLLDIKWDKILFTGSPNVARTVMAAAAKHLTPVILELGGKCPAVIDNISCSVDRKVAVKRVLAAKFGACGGQACIAVDYILVEKKNAEKLVDLLKKCTKKMFGENPQDTNSMARIVNKQHFFRLKNLIDDPKVISTIVHGGSSDENSLFIEPTILLDPPLDSAIMTDEIFGPLLPIITLEKIEDSIRFINARPKPLAVYVFSNNSKLKKNIVSNTSSGSVAINDAMIQYVADTIPFGGVGGSGFGRYHGKFSFEAFSHEKGVLQRGFFGDIWFRFPPWNAHKLRLFKSGYAFDYLGMALVVLRLKKTHK</sequence>
<dbReference type="Gramene" id="Kaladp0037s0270.1.v1.1">
    <property type="protein sequence ID" value="Kaladp0037s0270.1.v1.1"/>
    <property type="gene ID" value="Kaladp0037s0270.v1.1"/>
</dbReference>
<dbReference type="AlphaFoldDB" id="A0A7N0ZUR6"/>
<dbReference type="GO" id="GO:0004029">
    <property type="term" value="F:aldehyde dehydrogenase (NAD+) activity"/>
    <property type="evidence" value="ECO:0007669"/>
    <property type="project" value="UniProtKB-EC"/>
</dbReference>
<organism evidence="8 9">
    <name type="scientific">Kalanchoe fedtschenkoi</name>
    <name type="common">Lavender scallops</name>
    <name type="synonym">South American air plant</name>
    <dbReference type="NCBI Taxonomy" id="63787"/>
    <lineage>
        <taxon>Eukaryota</taxon>
        <taxon>Viridiplantae</taxon>
        <taxon>Streptophyta</taxon>
        <taxon>Embryophyta</taxon>
        <taxon>Tracheophyta</taxon>
        <taxon>Spermatophyta</taxon>
        <taxon>Magnoliopsida</taxon>
        <taxon>eudicotyledons</taxon>
        <taxon>Gunneridae</taxon>
        <taxon>Pentapetalae</taxon>
        <taxon>Saxifragales</taxon>
        <taxon>Crassulaceae</taxon>
        <taxon>Kalanchoe</taxon>
    </lineage>
</organism>
<feature type="active site" evidence="6">
    <location>
        <position position="252"/>
    </location>
</feature>
<keyword evidence="9" id="KW-1185">Reference proteome</keyword>
<dbReference type="GO" id="GO:0005737">
    <property type="term" value="C:cytoplasm"/>
    <property type="evidence" value="ECO:0007669"/>
    <property type="project" value="TreeGrafter"/>
</dbReference>
<dbReference type="FunFam" id="3.40.605.10:FF:000004">
    <property type="entry name" value="Aldehyde dehydrogenase"/>
    <property type="match status" value="1"/>
</dbReference>
<evidence type="ECO:0000313" key="9">
    <source>
        <dbReference type="Proteomes" id="UP000594263"/>
    </source>
</evidence>
<dbReference type="FunFam" id="3.40.309.10:FF:000003">
    <property type="entry name" value="Aldehyde dehydrogenase"/>
    <property type="match status" value="1"/>
</dbReference>
<feature type="domain" description="Aldehyde dehydrogenase" evidence="7">
    <location>
        <begin position="10"/>
        <end position="438"/>
    </location>
</feature>
<name>A0A7N0ZUR6_KALFE</name>
<evidence type="ECO:0000256" key="6">
    <source>
        <dbReference type="PIRSR" id="PIRSR036492-1"/>
    </source>
</evidence>
<evidence type="ECO:0000259" key="7">
    <source>
        <dbReference type="Pfam" id="PF00171"/>
    </source>
</evidence>
<evidence type="ECO:0000256" key="1">
    <source>
        <dbReference type="ARBA" id="ARBA00009986"/>
    </source>
</evidence>
<dbReference type="GO" id="GO:0009737">
    <property type="term" value="P:response to abscisic acid"/>
    <property type="evidence" value="ECO:0007669"/>
    <property type="project" value="UniProtKB-ARBA"/>
</dbReference>
<keyword evidence="2 5" id="KW-0560">Oxidoreductase</keyword>
<reference evidence="8" key="1">
    <citation type="submission" date="2021-01" db="UniProtKB">
        <authorList>
            <consortium name="EnsemblPlants"/>
        </authorList>
    </citation>
    <scope>IDENTIFICATION</scope>
</reference>
<accession>A0A7N0ZUR6</accession>
<dbReference type="OMA" id="DAFSHTR"/>
<dbReference type="InterPro" id="IPR012394">
    <property type="entry name" value="Aldehyde_DH_NAD(P)"/>
</dbReference>
<evidence type="ECO:0000313" key="8">
    <source>
        <dbReference type="EnsemblPlants" id="Kaladp0037s0270.1.v1.1"/>
    </source>
</evidence>
<protein>
    <recommendedName>
        <fullName evidence="5">Aldehyde dehydrogenase</fullName>
    </recommendedName>
</protein>
<dbReference type="InterPro" id="IPR016162">
    <property type="entry name" value="Ald_DH_N"/>
</dbReference>
<dbReference type="PIRSF" id="PIRSF036492">
    <property type="entry name" value="ALDH"/>
    <property type="match status" value="1"/>
</dbReference>
<dbReference type="EnsemblPlants" id="Kaladp0037s0270.1.v1.1">
    <property type="protein sequence ID" value="Kaladp0037s0270.1.v1.1"/>
    <property type="gene ID" value="Kaladp0037s0270.v1.1"/>
</dbReference>
<evidence type="ECO:0000256" key="2">
    <source>
        <dbReference type="ARBA" id="ARBA00023002"/>
    </source>
</evidence>
<dbReference type="Proteomes" id="UP000594263">
    <property type="component" value="Unplaced"/>
</dbReference>
<dbReference type="Pfam" id="PF00171">
    <property type="entry name" value="Aldedh"/>
    <property type="match status" value="1"/>
</dbReference>
<dbReference type="PANTHER" id="PTHR43570:SF30">
    <property type="entry name" value="ALDEHYDE DEHYDROGENASE"/>
    <property type="match status" value="1"/>
</dbReference>
<dbReference type="GO" id="GO:0006081">
    <property type="term" value="P:aldehyde metabolic process"/>
    <property type="evidence" value="ECO:0007669"/>
    <property type="project" value="InterPro"/>
</dbReference>
<feature type="active site" evidence="6">
    <location>
        <position position="214"/>
    </location>
</feature>
<evidence type="ECO:0000256" key="5">
    <source>
        <dbReference type="PIRNR" id="PIRNR036492"/>
    </source>
</evidence>
<dbReference type="InterPro" id="IPR016163">
    <property type="entry name" value="Ald_DH_C"/>
</dbReference>
<evidence type="ECO:0000256" key="3">
    <source>
        <dbReference type="ARBA" id="ARBA00023027"/>
    </source>
</evidence>
<dbReference type="SUPFAM" id="SSF53720">
    <property type="entry name" value="ALDH-like"/>
    <property type="match status" value="1"/>
</dbReference>
<comment type="similarity">
    <text evidence="1 5">Belongs to the aldehyde dehydrogenase family.</text>
</comment>
<dbReference type="InterPro" id="IPR016161">
    <property type="entry name" value="Ald_DH/histidinol_DH"/>
</dbReference>
<proteinExistence type="inferred from homology"/>
<evidence type="ECO:0000256" key="4">
    <source>
        <dbReference type="ARBA" id="ARBA00049194"/>
    </source>
</evidence>
<keyword evidence="3" id="KW-0520">NAD</keyword>
<dbReference type="InterPro" id="IPR015590">
    <property type="entry name" value="Aldehyde_DH_dom"/>
</dbReference>
<dbReference type="Gene3D" id="3.40.309.10">
    <property type="entry name" value="Aldehyde Dehydrogenase, Chain A, domain 2"/>
    <property type="match status" value="1"/>
</dbReference>
<dbReference type="Gene3D" id="3.40.605.10">
    <property type="entry name" value="Aldehyde Dehydrogenase, Chain A, domain 1"/>
    <property type="match status" value="1"/>
</dbReference>
<dbReference type="PANTHER" id="PTHR43570">
    <property type="entry name" value="ALDEHYDE DEHYDROGENASE"/>
    <property type="match status" value="1"/>
</dbReference>
<comment type="catalytic activity">
    <reaction evidence="4">
        <text>an aldehyde + NAD(+) + H2O = a carboxylate + NADH + 2 H(+)</text>
        <dbReference type="Rhea" id="RHEA:16185"/>
        <dbReference type="ChEBI" id="CHEBI:15377"/>
        <dbReference type="ChEBI" id="CHEBI:15378"/>
        <dbReference type="ChEBI" id="CHEBI:17478"/>
        <dbReference type="ChEBI" id="CHEBI:29067"/>
        <dbReference type="ChEBI" id="CHEBI:57540"/>
        <dbReference type="ChEBI" id="CHEBI:57945"/>
        <dbReference type="EC" id="1.2.1.3"/>
    </reaction>
</comment>